<dbReference type="STRING" id="196109.A0A136J0I3"/>
<protein>
    <submittedName>
        <fullName evidence="1">Uncharacterized protein</fullName>
    </submittedName>
</protein>
<keyword evidence="2" id="KW-1185">Reference proteome</keyword>
<dbReference type="InParanoid" id="A0A136J0I3"/>
<accession>A0A136J0I3</accession>
<organism evidence="1 2">
    <name type="scientific">Microdochium bolleyi</name>
    <dbReference type="NCBI Taxonomy" id="196109"/>
    <lineage>
        <taxon>Eukaryota</taxon>
        <taxon>Fungi</taxon>
        <taxon>Dikarya</taxon>
        <taxon>Ascomycota</taxon>
        <taxon>Pezizomycotina</taxon>
        <taxon>Sordariomycetes</taxon>
        <taxon>Xylariomycetidae</taxon>
        <taxon>Xylariales</taxon>
        <taxon>Microdochiaceae</taxon>
        <taxon>Microdochium</taxon>
    </lineage>
</organism>
<proteinExistence type="predicted"/>
<evidence type="ECO:0000313" key="1">
    <source>
        <dbReference type="EMBL" id="KXJ90526.1"/>
    </source>
</evidence>
<reference evidence="2" key="1">
    <citation type="submission" date="2016-02" db="EMBL/GenBank/DDBJ databases">
        <title>Draft genome sequence of Microdochium bolleyi, a fungal endophyte of beachgrass.</title>
        <authorList>
            <consortium name="DOE Joint Genome Institute"/>
            <person name="David A.S."/>
            <person name="May G."/>
            <person name="Haridas S."/>
            <person name="Lim J."/>
            <person name="Wang M."/>
            <person name="Labutti K."/>
            <person name="Lipzen A."/>
            <person name="Barry K."/>
            <person name="Grigoriev I.V."/>
        </authorList>
    </citation>
    <scope>NUCLEOTIDE SEQUENCE [LARGE SCALE GENOMIC DNA]</scope>
    <source>
        <strain evidence="2">J235TASD1</strain>
    </source>
</reference>
<name>A0A136J0I3_9PEZI</name>
<dbReference type="OrthoDB" id="5104731at2759"/>
<gene>
    <name evidence="1" type="ORF">Micbo1qcDRAFT_176311</name>
</gene>
<sequence>MDSERLPSSRTQSQRAAIEAAARRLLSTMESDANVRFFLETTPYSTGSGPACKLPACKDKIHHGDYRIAVYAGLSGRPSTAVLYHLTCFEELVNFEEPRYLDLLMPVTRMSFAARDLRLTSIMNGGWLLDGGAEKLALHWKDLMKTRQRKLRGQEDLPMSAGLRELLARAGSASFTPRKVPGMPDFEFSILSTILAPIESDGPGDITEWNLLHYYLSREFVAHPELVEDPPLLSAVLRKWETDCAIASKPLESLDKTEKAYRLGMSDKHIRGIKRLSAAIAPNTSAFL</sequence>
<dbReference type="AlphaFoldDB" id="A0A136J0I3"/>
<evidence type="ECO:0000313" key="2">
    <source>
        <dbReference type="Proteomes" id="UP000070501"/>
    </source>
</evidence>
<dbReference type="Proteomes" id="UP000070501">
    <property type="component" value="Unassembled WGS sequence"/>
</dbReference>
<dbReference type="EMBL" id="KQ964252">
    <property type="protein sequence ID" value="KXJ90526.1"/>
    <property type="molecule type" value="Genomic_DNA"/>
</dbReference>